<dbReference type="PANTHER" id="PTHR22808:SF1">
    <property type="entry name" value="RNA CYTOSINE-C(5)-METHYLTRANSFERASE NSUN2-RELATED"/>
    <property type="match status" value="1"/>
</dbReference>
<comment type="caution">
    <text evidence="13">The sequence shown here is derived from an EMBL/GenBank/DDBJ whole genome shotgun (WGS) entry which is preliminary data.</text>
</comment>
<keyword evidence="5 10" id="KW-0808">Transferase</keyword>
<dbReference type="SUPFAM" id="SSF53335">
    <property type="entry name" value="S-adenosyl-L-methionine-dependent methyltransferases"/>
    <property type="match status" value="1"/>
</dbReference>
<proteinExistence type="inferred from homology"/>
<dbReference type="EMBL" id="JAQQAF010000009">
    <property type="protein sequence ID" value="KAJ8461412.1"/>
    <property type="molecule type" value="Genomic_DNA"/>
</dbReference>
<dbReference type="InterPro" id="IPR001678">
    <property type="entry name" value="MeTrfase_RsmB-F_NOP2_dom"/>
</dbReference>
<organism evidence="13 14">
    <name type="scientific">Ensete ventricosum</name>
    <name type="common">Abyssinian banana</name>
    <name type="synonym">Musa ensete</name>
    <dbReference type="NCBI Taxonomy" id="4639"/>
    <lineage>
        <taxon>Eukaryota</taxon>
        <taxon>Viridiplantae</taxon>
        <taxon>Streptophyta</taxon>
        <taxon>Embryophyta</taxon>
        <taxon>Tracheophyta</taxon>
        <taxon>Spermatophyta</taxon>
        <taxon>Magnoliopsida</taxon>
        <taxon>Liliopsida</taxon>
        <taxon>Zingiberales</taxon>
        <taxon>Musaceae</taxon>
        <taxon>Ensete</taxon>
    </lineage>
</organism>
<evidence type="ECO:0000256" key="6">
    <source>
        <dbReference type="ARBA" id="ARBA00022691"/>
    </source>
</evidence>
<dbReference type="Proteomes" id="UP001222027">
    <property type="component" value="Unassembled WGS sequence"/>
</dbReference>
<feature type="binding site" evidence="10">
    <location>
        <begin position="191"/>
        <end position="197"/>
    </location>
    <ligand>
        <name>S-adenosyl-L-methionine</name>
        <dbReference type="ChEBI" id="CHEBI:59789"/>
    </ligand>
</feature>
<feature type="region of interest" description="Disordered" evidence="11">
    <location>
        <begin position="1"/>
        <end position="51"/>
    </location>
</feature>
<dbReference type="Pfam" id="PF01189">
    <property type="entry name" value="Methyltr_RsmB-F"/>
    <property type="match status" value="1"/>
</dbReference>
<keyword evidence="9" id="KW-0539">Nucleus</keyword>
<keyword evidence="14" id="KW-1185">Reference proteome</keyword>
<dbReference type="GO" id="GO:0000049">
    <property type="term" value="F:tRNA binding"/>
    <property type="evidence" value="ECO:0007669"/>
    <property type="project" value="UniProtKB-KW"/>
</dbReference>
<sequence>MGGGRKRGRTQRRHFKQSRENVWKHETKQSRSDDPSAEGESNPTWQPFATQNPGFEEYYREQGIVPDDEWEEFICVLRKPLPAAFRINLSGQFCKDIMLQLENDFIQSLKAEVNDECEMEAIRTLPWYPGKLAWHMNFSRMQLRKNQTLERFHEFLKQENEVGNITRQEAVSMVPPLFLDVHPDHHILDMCAAPGSKTFQLLEMIHQSIKPGLLPNGLVIANDVDVQRCNLLIHQTKRMSTANLVVTNHEAQHFPTCSFIKDHKEPLKGEEELSKSNLQFDRVLCDVPCSGDGTLRKAPDIWRKWNAGMGSGLHRLQVEIAMRGIALLKVGGKMVYSTCSMNPVENEAVVAEVLRRSRGSVELLNVSNELAELVRRPGLKTWKIKDKGLWLASYKDVPKYRRSVILPSMFPSGQSYGETVISGDLQKNPEIVGSNSGQEKAPTETYKAESKPEVSSKSVSSEKLDGDSEEISEFPLENCMRILPHDQNTGAFFIAVFQKLSPLQVFPINLVRPSTESRHHPSAKISENLDGEPKQEINLSNDVQDEHNNAAALAGSTVGIAVEQSTDISVNDVVCTKDEGFIEAGVSNNKEIALTEIKELNIQIGERLKITSVGLKIFERQKLNDASSPCSFRLSSEGLPLLLPYISKQILCASLADFQHLLQYRTIKFADFVDAGFGDKASILMLGCCVIILKEGDQTTDDIVVDATTIAMICWKGKTNLSILLSPADGQELLERLTVRFGSWPSTLSEHHEGADIEIDEVENLSTGISRVRVTFATCTQCDDMYSIMLLTLFCRDRVL</sequence>
<keyword evidence="3" id="KW-0820">tRNA-binding</keyword>
<evidence type="ECO:0000313" key="14">
    <source>
        <dbReference type="Proteomes" id="UP001222027"/>
    </source>
</evidence>
<comment type="similarity">
    <text evidence="2 10">Belongs to the class I-like SAM-binding methyltransferase superfamily. RsmB/NOP family.</text>
</comment>
<dbReference type="GO" id="GO:0030488">
    <property type="term" value="P:tRNA methylation"/>
    <property type="evidence" value="ECO:0007669"/>
    <property type="project" value="UniProtKB-ARBA"/>
</dbReference>
<reference evidence="13 14" key="1">
    <citation type="submission" date="2022-12" db="EMBL/GenBank/DDBJ databases">
        <title>Chromosome-scale assembly of the Ensete ventricosum genome.</title>
        <authorList>
            <person name="Dussert Y."/>
            <person name="Stocks J."/>
            <person name="Wendawek A."/>
            <person name="Woldeyes F."/>
            <person name="Nichols R.A."/>
            <person name="Borrell J.S."/>
        </authorList>
    </citation>
    <scope>NUCLEOTIDE SEQUENCE [LARGE SCALE GENOMIC DNA]</scope>
    <source>
        <strain evidence="14">cv. Maze</strain>
        <tissue evidence="13">Seeds</tissue>
    </source>
</reference>
<dbReference type="InterPro" id="IPR057285">
    <property type="entry name" value="Pre-PUA_NSUN2"/>
</dbReference>
<evidence type="ECO:0000256" key="2">
    <source>
        <dbReference type="ARBA" id="ARBA00007494"/>
    </source>
</evidence>
<evidence type="ECO:0000256" key="10">
    <source>
        <dbReference type="PROSITE-ProRule" id="PRU01023"/>
    </source>
</evidence>
<feature type="binding site" evidence="10">
    <location>
        <position position="223"/>
    </location>
    <ligand>
        <name>S-adenosyl-L-methionine</name>
        <dbReference type="ChEBI" id="CHEBI:59789"/>
    </ligand>
</feature>
<feature type="compositionally biased region" description="Basic residues" evidence="11">
    <location>
        <begin position="1"/>
        <end position="16"/>
    </location>
</feature>
<dbReference type="PANTHER" id="PTHR22808">
    <property type="entry name" value="NCL1 YEAST -RELATED NOL1/NOP2/FMU SUN DOMAIN-CONTAINING"/>
    <property type="match status" value="1"/>
</dbReference>
<evidence type="ECO:0000256" key="8">
    <source>
        <dbReference type="ARBA" id="ARBA00022884"/>
    </source>
</evidence>
<name>A0AAV8Q204_ENSVE</name>
<dbReference type="InterPro" id="IPR049560">
    <property type="entry name" value="MeTrfase_RsmB-F_NOP2_cat"/>
</dbReference>
<evidence type="ECO:0000256" key="5">
    <source>
        <dbReference type="ARBA" id="ARBA00022679"/>
    </source>
</evidence>
<dbReference type="PROSITE" id="PS01153">
    <property type="entry name" value="NOL1_NOP2_SUN"/>
    <property type="match status" value="1"/>
</dbReference>
<comment type="subcellular location">
    <subcellularLocation>
        <location evidence="1">Nucleus</location>
    </subcellularLocation>
</comment>
<comment type="caution">
    <text evidence="10">Lacks conserved residue(s) required for the propagation of feature annotation.</text>
</comment>
<evidence type="ECO:0000256" key="9">
    <source>
        <dbReference type="ARBA" id="ARBA00023242"/>
    </source>
</evidence>
<keyword evidence="4 10" id="KW-0489">Methyltransferase</keyword>
<dbReference type="Pfam" id="PF25378">
    <property type="entry name" value="PUA_NSUN2"/>
    <property type="match status" value="1"/>
</dbReference>
<dbReference type="InterPro" id="IPR018314">
    <property type="entry name" value="RsmB/NOL1/NOP2-like_CS"/>
</dbReference>
<evidence type="ECO:0000313" key="13">
    <source>
        <dbReference type="EMBL" id="KAJ8461412.1"/>
    </source>
</evidence>
<feature type="region of interest" description="Disordered" evidence="11">
    <location>
        <begin position="427"/>
        <end position="468"/>
    </location>
</feature>
<evidence type="ECO:0000256" key="11">
    <source>
        <dbReference type="SAM" id="MobiDB-lite"/>
    </source>
</evidence>
<feature type="compositionally biased region" description="Basic and acidic residues" evidence="11">
    <location>
        <begin position="17"/>
        <end position="34"/>
    </location>
</feature>
<feature type="active site" description="Nucleophile" evidence="10">
    <location>
        <position position="339"/>
    </location>
</feature>
<dbReference type="FunFam" id="3.40.50.150:FF:000153">
    <property type="entry name" value="S-adenosyl-L-methionine-dependent methyltransferase superfamily protein"/>
    <property type="match status" value="1"/>
</dbReference>
<dbReference type="PRINTS" id="PR02008">
    <property type="entry name" value="RCMTFAMILY"/>
</dbReference>
<gene>
    <name evidence="13" type="ORF">OPV22_034338</name>
</gene>
<keyword evidence="6 10" id="KW-0949">S-adenosyl-L-methionine</keyword>
<dbReference type="InterPro" id="IPR023267">
    <property type="entry name" value="RCMT"/>
</dbReference>
<evidence type="ECO:0000256" key="4">
    <source>
        <dbReference type="ARBA" id="ARBA00022603"/>
    </source>
</evidence>
<feature type="binding site" evidence="10">
    <location>
        <position position="286"/>
    </location>
    <ligand>
        <name>S-adenosyl-L-methionine</name>
        <dbReference type="ChEBI" id="CHEBI:59789"/>
    </ligand>
</feature>
<dbReference type="InterPro" id="IPR029063">
    <property type="entry name" value="SAM-dependent_MTases_sf"/>
</dbReference>
<dbReference type="InterPro" id="IPR023270">
    <property type="entry name" value="RCMT_NCL1"/>
</dbReference>
<evidence type="ECO:0000256" key="1">
    <source>
        <dbReference type="ARBA" id="ARBA00004123"/>
    </source>
</evidence>
<dbReference type="Gene3D" id="3.40.50.150">
    <property type="entry name" value="Vaccinia Virus protein VP39"/>
    <property type="match status" value="1"/>
</dbReference>
<dbReference type="GO" id="GO:0016428">
    <property type="term" value="F:tRNA (cytidine-5-)-methyltransferase activity"/>
    <property type="evidence" value="ECO:0007669"/>
    <property type="project" value="InterPro"/>
</dbReference>
<evidence type="ECO:0000259" key="12">
    <source>
        <dbReference type="PROSITE" id="PS51686"/>
    </source>
</evidence>
<evidence type="ECO:0000256" key="7">
    <source>
        <dbReference type="ARBA" id="ARBA00022694"/>
    </source>
</evidence>
<dbReference type="PRINTS" id="PR02011">
    <property type="entry name" value="RCMTNCL1"/>
</dbReference>
<protein>
    <recommendedName>
        <fullName evidence="12">SAM-dependent MTase RsmB/NOP-type domain-containing protein</fullName>
    </recommendedName>
</protein>
<dbReference type="AlphaFoldDB" id="A0AAV8Q204"/>
<keyword evidence="7" id="KW-0819">tRNA processing</keyword>
<feature type="compositionally biased region" description="Basic and acidic residues" evidence="11">
    <location>
        <begin position="446"/>
        <end position="466"/>
    </location>
</feature>
<dbReference type="InterPro" id="IPR057286">
    <property type="entry name" value="PUA_NSUN2"/>
</dbReference>
<evidence type="ECO:0000256" key="3">
    <source>
        <dbReference type="ARBA" id="ARBA00022555"/>
    </source>
</evidence>
<accession>A0AAV8Q204</accession>
<feature type="compositionally biased region" description="Polar residues" evidence="11">
    <location>
        <begin position="39"/>
        <end position="51"/>
    </location>
</feature>
<keyword evidence="8 10" id="KW-0694">RNA-binding</keyword>
<dbReference type="GO" id="GO:0005634">
    <property type="term" value="C:nucleus"/>
    <property type="evidence" value="ECO:0007669"/>
    <property type="project" value="UniProtKB-SubCell"/>
</dbReference>
<dbReference type="PROSITE" id="PS51686">
    <property type="entry name" value="SAM_MT_RSMB_NOP"/>
    <property type="match status" value="1"/>
</dbReference>
<feature type="domain" description="SAM-dependent MTase RsmB/NOP-type" evidence="12">
    <location>
        <begin position="73"/>
        <end position="500"/>
    </location>
</feature>
<dbReference type="Pfam" id="PF25376">
    <property type="entry name" value="Pre-PUA_NSUN2"/>
    <property type="match status" value="1"/>
</dbReference>